<evidence type="ECO:0000313" key="2">
    <source>
        <dbReference type="Proteomes" id="UP001139369"/>
    </source>
</evidence>
<dbReference type="EMBL" id="JAKQYM010000023">
    <property type="protein sequence ID" value="MCI2230448.1"/>
    <property type="molecule type" value="Genomic_DNA"/>
</dbReference>
<evidence type="ECO:0008006" key="3">
    <source>
        <dbReference type="Google" id="ProtNLM"/>
    </source>
</evidence>
<organism evidence="1 2">
    <name type="scientific">Polaribacter marinus</name>
    <dbReference type="NCBI Taxonomy" id="2916838"/>
    <lineage>
        <taxon>Bacteria</taxon>
        <taxon>Pseudomonadati</taxon>
        <taxon>Bacteroidota</taxon>
        <taxon>Flavobacteriia</taxon>
        <taxon>Flavobacteriales</taxon>
        <taxon>Flavobacteriaceae</taxon>
    </lineage>
</organism>
<dbReference type="RefSeq" id="WP_242179575.1">
    <property type="nucleotide sequence ID" value="NZ_JAKQYM010000023.1"/>
</dbReference>
<keyword evidence="2" id="KW-1185">Reference proteome</keyword>
<dbReference type="Proteomes" id="UP001139369">
    <property type="component" value="Unassembled WGS sequence"/>
</dbReference>
<reference evidence="1" key="1">
    <citation type="submission" date="2022-02" db="EMBL/GenBank/DDBJ databases">
        <title>Polaribacter sp. MSW13, isolated from seawater.</title>
        <authorList>
            <person name="Kristyanto S."/>
            <person name="Jung J."/>
            <person name="Jeon C.O."/>
        </authorList>
    </citation>
    <scope>NUCLEOTIDE SEQUENCE</scope>
    <source>
        <strain evidence="1">MSW13</strain>
    </source>
</reference>
<evidence type="ECO:0000313" key="1">
    <source>
        <dbReference type="EMBL" id="MCI2230448.1"/>
    </source>
</evidence>
<accession>A0A9X1VQJ8</accession>
<protein>
    <recommendedName>
        <fullName evidence="3">Lipocalin-like domain-containing protein</fullName>
    </recommendedName>
</protein>
<gene>
    <name evidence="1" type="ORF">MC378_14810</name>
</gene>
<dbReference type="PROSITE" id="PS51257">
    <property type="entry name" value="PROKAR_LIPOPROTEIN"/>
    <property type="match status" value="1"/>
</dbReference>
<sequence>MKVKPVLILILILTLLSCNFSKKPEKLPKTEQYEKLIGKWKVINSNFLPFEHISYCEKLELNSIFEFNEYGELKIYKNRTEKRNCNGNQKFWIDKNEIIVFESDFGFPYEILKLTSDSLKIKTERIPKYLYERMTIQNAIEFTNEKIEFIKENGIIITLEKTKNVG</sequence>
<dbReference type="AlphaFoldDB" id="A0A9X1VQJ8"/>
<comment type="caution">
    <text evidence="1">The sequence shown here is derived from an EMBL/GenBank/DDBJ whole genome shotgun (WGS) entry which is preliminary data.</text>
</comment>
<name>A0A9X1VQJ8_9FLAO</name>
<proteinExistence type="predicted"/>